<keyword evidence="1" id="KW-0614">Plasmid</keyword>
<evidence type="ECO:0000313" key="1">
    <source>
        <dbReference type="EMBL" id="ALU98547.1"/>
    </source>
</evidence>
<dbReference type="EMBL" id="CP013740">
    <property type="protein sequence ID" value="ALU98547.1"/>
    <property type="molecule type" value="Genomic_DNA"/>
</dbReference>
<gene>
    <name evidence="1" type="ORF">WQO_34400</name>
</gene>
<protein>
    <submittedName>
        <fullName evidence="1">Uncharacterized protein</fullName>
    </submittedName>
</protein>
<name>A0A0U3MA59_STRGL</name>
<organism evidence="1 2">
    <name type="scientific">Streptomyces globisporus C-1027</name>
    <dbReference type="NCBI Taxonomy" id="1172567"/>
    <lineage>
        <taxon>Bacteria</taxon>
        <taxon>Bacillati</taxon>
        <taxon>Actinomycetota</taxon>
        <taxon>Actinomycetes</taxon>
        <taxon>Kitasatosporales</taxon>
        <taxon>Streptomycetaceae</taxon>
        <taxon>Streptomyces</taxon>
    </lineage>
</organism>
<dbReference type="KEGG" id="sgb:WQO_34400"/>
<reference evidence="1 2" key="1">
    <citation type="journal article" date="2012" name="J. Bacteriol.">
        <title>Draft genome sequence of Streptomyces globisporus C-1027, which produces an antitumor antibiotic consisting of a nine-membered enediyne with a chromoprotein.</title>
        <authorList>
            <person name="Wang L."/>
            <person name="Wang S."/>
            <person name="He Q."/>
            <person name="Yu T."/>
            <person name="Li Q."/>
            <person name="Hong B."/>
        </authorList>
    </citation>
    <scope>NUCLEOTIDE SEQUENCE [LARGE SCALE GENOMIC DNA]</scope>
    <source>
        <strain evidence="1 2">C-1027</strain>
        <plasmid evidence="1 2">pSGL1</plasmid>
    </source>
</reference>
<dbReference type="Proteomes" id="UP000064183">
    <property type="component" value="Plasmid pSGL1"/>
</dbReference>
<accession>A0A0U3MA59</accession>
<proteinExistence type="predicted"/>
<dbReference type="AlphaFoldDB" id="A0A0U3MA59"/>
<sequence>MALAYLLSLLVAVVVLAVALRRRPVPTPPPNVPAESVGAPIPPEAAADVRLILVTAAQLAARLAPAA</sequence>
<geneLocation type="plasmid" evidence="1 2">
    <name>pSGL1</name>
</geneLocation>
<evidence type="ECO:0000313" key="2">
    <source>
        <dbReference type="Proteomes" id="UP000064183"/>
    </source>
</evidence>